<evidence type="ECO:0000313" key="4">
    <source>
        <dbReference type="Proteomes" id="UP000253805"/>
    </source>
</evidence>
<evidence type="ECO:0000259" key="1">
    <source>
        <dbReference type="Pfam" id="PF13173"/>
    </source>
</evidence>
<dbReference type="InterPro" id="IPR041682">
    <property type="entry name" value="AAA_14"/>
</dbReference>
<reference evidence="3 4" key="1">
    <citation type="journal article" date="2018" name="Elife">
        <title>Discovery and characterization of a prevalent human gut bacterial enzyme sufficient for the inactivation of a family of plant toxins.</title>
        <authorList>
            <person name="Koppel N."/>
            <person name="Bisanz J.E."/>
            <person name="Pandelia M.E."/>
            <person name="Turnbaugh P.J."/>
            <person name="Balskus E.P."/>
        </authorList>
    </citation>
    <scope>NUCLEOTIDE SEQUENCE [LARGE SCALE GENOMIC DNA]</scope>
    <source>
        <strain evidence="3 4">OB21 GAM 11</strain>
    </source>
</reference>
<feature type="domain" description="DUF4143" evidence="2">
    <location>
        <begin position="227"/>
        <end position="386"/>
    </location>
</feature>
<evidence type="ECO:0000313" key="3">
    <source>
        <dbReference type="EMBL" id="RDC42620.1"/>
    </source>
</evidence>
<dbReference type="InterPro" id="IPR027417">
    <property type="entry name" value="P-loop_NTPase"/>
</dbReference>
<dbReference type="RefSeq" id="WP_114549484.1">
    <property type="nucleotide sequence ID" value="NZ_PPUT01000026.1"/>
</dbReference>
<feature type="domain" description="AAA" evidence="1">
    <location>
        <begin position="20"/>
        <end position="152"/>
    </location>
</feature>
<dbReference type="Pfam" id="PF13635">
    <property type="entry name" value="DUF4143"/>
    <property type="match status" value="1"/>
</dbReference>
<dbReference type="Pfam" id="PF13173">
    <property type="entry name" value="AAA_14"/>
    <property type="match status" value="1"/>
</dbReference>
<dbReference type="EMBL" id="PPUT01000026">
    <property type="protein sequence ID" value="RDC42620.1"/>
    <property type="molecule type" value="Genomic_DNA"/>
</dbReference>
<sequence length="469" mass="52611">MFRRKVYDSLQRWATRRGQTALLVTGARQIGKSYLVERLGREKYQRLLTVNLYLDKAAKRSLAEASNVADLITRLSLMADQPLVPGETLIFIDEIQELPDLMTMVKGLVQDGRFSYAFSGSMLGTELKHVRSYPVGFVTEVTMFPMDFEEFCWATGVQNEALSVVRDCCTSLQAVPGYLHEALLGYFRSYMVVGGMPAAVQAFLDNAGNMGPVREVQAELVVSYVHDITKYAGTAAPTVRAIFEQLPLQLDARSQRFQLNSLGRDARYSKFSFDFNWLVSAHVGLKCNVVRDPKKPLKATEDAGNFKLYESDTGMLASRYDISVARGLYSDDRTLNLGFMFENVFAQALTACGCDLFYYMNRKRGEVDFLVENARGDVVPLEIKSGRTPRAHEALNKLLATPEYGIEKGYVLSRLNVEQRDRVVYLPWYVTACLPEALGLRKRSDEEDSFSITLPSLSAPTRENSSGVV</sequence>
<organism evidence="3 4">
    <name type="scientific">Adlercreutzia equolifaciens subsp. celatus</name>
    <dbReference type="NCBI Taxonomy" id="394340"/>
    <lineage>
        <taxon>Bacteria</taxon>
        <taxon>Bacillati</taxon>
        <taxon>Actinomycetota</taxon>
        <taxon>Coriobacteriia</taxon>
        <taxon>Eggerthellales</taxon>
        <taxon>Eggerthellaceae</taxon>
        <taxon>Adlercreutzia</taxon>
    </lineage>
</organism>
<gene>
    <name evidence="3" type="ORF">C1850_09305</name>
</gene>
<dbReference type="Proteomes" id="UP000253805">
    <property type="component" value="Unassembled WGS sequence"/>
</dbReference>
<dbReference type="AlphaFoldDB" id="A0A369NYI8"/>
<accession>A0A369NYI8</accession>
<evidence type="ECO:0000259" key="2">
    <source>
        <dbReference type="Pfam" id="PF13635"/>
    </source>
</evidence>
<dbReference type="PANTHER" id="PTHR33295">
    <property type="entry name" value="ATPASE"/>
    <property type="match status" value="1"/>
</dbReference>
<dbReference type="PANTHER" id="PTHR33295:SF7">
    <property type="entry name" value="ATPASE"/>
    <property type="match status" value="1"/>
</dbReference>
<dbReference type="InterPro" id="IPR025420">
    <property type="entry name" value="DUF4143"/>
</dbReference>
<protein>
    <submittedName>
        <fullName evidence="3">AAA family ATPase</fullName>
    </submittedName>
</protein>
<comment type="caution">
    <text evidence="3">The sequence shown here is derived from an EMBL/GenBank/DDBJ whole genome shotgun (WGS) entry which is preliminary data.</text>
</comment>
<dbReference type="SUPFAM" id="SSF52540">
    <property type="entry name" value="P-loop containing nucleoside triphosphate hydrolases"/>
    <property type="match status" value="1"/>
</dbReference>
<proteinExistence type="predicted"/>
<name>A0A369NYI8_9ACTN</name>